<accession>A0AAE3CJ35</accession>
<dbReference type="GO" id="GO:0015031">
    <property type="term" value="P:protein transport"/>
    <property type="evidence" value="ECO:0007669"/>
    <property type="project" value="UniProtKB-KW"/>
</dbReference>
<dbReference type="Proteomes" id="UP001197378">
    <property type="component" value="Unassembled WGS sequence"/>
</dbReference>
<protein>
    <recommendedName>
        <fullName evidence="3">Flagellar FliJ protein</fullName>
    </recommendedName>
</protein>
<keyword evidence="12" id="KW-0969">Cilium</keyword>
<dbReference type="Pfam" id="PF02050">
    <property type="entry name" value="FliJ"/>
    <property type="match status" value="1"/>
</dbReference>
<name>A0AAE3CJ35_9PROT</name>
<dbReference type="GO" id="GO:0071973">
    <property type="term" value="P:bacterial-type flagellum-dependent cell motility"/>
    <property type="evidence" value="ECO:0007669"/>
    <property type="project" value="InterPro"/>
</dbReference>
<keyword evidence="7" id="KW-1005">Bacterial flagellum biogenesis</keyword>
<proteinExistence type="inferred from homology"/>
<dbReference type="NCBIfam" id="TIGR02473">
    <property type="entry name" value="flagell_FliJ"/>
    <property type="match status" value="1"/>
</dbReference>
<dbReference type="Gene3D" id="1.10.287.1700">
    <property type="match status" value="1"/>
</dbReference>
<evidence type="ECO:0000313" key="12">
    <source>
        <dbReference type="EMBL" id="MBU2787386.1"/>
    </source>
</evidence>
<keyword evidence="8" id="KW-0653">Protein transport</keyword>
<dbReference type="GO" id="GO:0044781">
    <property type="term" value="P:bacterial-type flagellum organization"/>
    <property type="evidence" value="ECO:0007669"/>
    <property type="project" value="UniProtKB-KW"/>
</dbReference>
<dbReference type="PANTHER" id="PTHR38786:SF1">
    <property type="entry name" value="FLAGELLAR FLIJ PROTEIN"/>
    <property type="match status" value="1"/>
</dbReference>
<dbReference type="GO" id="GO:0006935">
    <property type="term" value="P:chemotaxis"/>
    <property type="evidence" value="ECO:0007669"/>
    <property type="project" value="UniProtKB-KW"/>
</dbReference>
<evidence type="ECO:0000256" key="11">
    <source>
        <dbReference type="SAM" id="Coils"/>
    </source>
</evidence>
<organism evidence="12 13">
    <name type="scientific">Igneacidithiobacillus copahuensis</name>
    <dbReference type="NCBI Taxonomy" id="2724909"/>
    <lineage>
        <taxon>Bacteria</taxon>
        <taxon>Pseudomonadati</taxon>
        <taxon>Pseudomonadota</taxon>
        <taxon>Acidithiobacillia</taxon>
        <taxon>Acidithiobacillales</taxon>
        <taxon>Acidithiobacillaceae</taxon>
        <taxon>Igneacidithiobacillus</taxon>
    </lineage>
</organism>
<evidence type="ECO:0000256" key="1">
    <source>
        <dbReference type="ARBA" id="ARBA00004413"/>
    </source>
</evidence>
<sequence>MSREQTIRYLQDMAGMREQDLRRSLLAQRQMLNQLREKYALLQGYLDHYRQESAAREGAGIAGGDILRWRGFLQQLNTVLQQQGQLIREQEQRLQHIQEQWQQAKAREQGFSHLLQRLDHDRQLAALKRAQKEMDDWALRAVQMRVGF</sequence>
<evidence type="ECO:0000256" key="6">
    <source>
        <dbReference type="ARBA" id="ARBA00022500"/>
    </source>
</evidence>
<keyword evidence="9" id="KW-0472">Membrane</keyword>
<evidence type="ECO:0000256" key="2">
    <source>
        <dbReference type="ARBA" id="ARBA00010004"/>
    </source>
</evidence>
<dbReference type="RefSeq" id="WP_215871956.1">
    <property type="nucleotide sequence ID" value="NZ_JAAXYO010000039.1"/>
</dbReference>
<evidence type="ECO:0000256" key="4">
    <source>
        <dbReference type="ARBA" id="ARBA00022448"/>
    </source>
</evidence>
<evidence type="ECO:0000256" key="10">
    <source>
        <dbReference type="ARBA" id="ARBA00023225"/>
    </source>
</evidence>
<dbReference type="EMBL" id="JAAXYO010000039">
    <property type="protein sequence ID" value="MBU2787386.1"/>
    <property type="molecule type" value="Genomic_DNA"/>
</dbReference>
<dbReference type="GO" id="GO:0005886">
    <property type="term" value="C:plasma membrane"/>
    <property type="evidence" value="ECO:0007669"/>
    <property type="project" value="UniProtKB-SubCell"/>
</dbReference>
<evidence type="ECO:0000256" key="3">
    <source>
        <dbReference type="ARBA" id="ARBA00020392"/>
    </source>
</evidence>
<gene>
    <name evidence="12" type="primary">fliJ</name>
    <name evidence="12" type="ORF">HFQ13_04030</name>
</gene>
<keyword evidence="6" id="KW-0145">Chemotaxis</keyword>
<reference evidence="12" key="1">
    <citation type="journal article" date="2021" name="ISME J.">
        <title>Genomic evolution of the class Acidithiobacillia: deep-branching Proteobacteria living in extreme acidic conditions.</title>
        <authorList>
            <person name="Moya-Beltran A."/>
            <person name="Beard S."/>
            <person name="Rojas-Villalobos C."/>
            <person name="Issotta F."/>
            <person name="Gallardo Y."/>
            <person name="Ulloa R."/>
            <person name="Giaveno A."/>
            <person name="Degli Esposti M."/>
            <person name="Johnson D.B."/>
            <person name="Quatrini R."/>
        </authorList>
    </citation>
    <scope>NUCLEOTIDE SEQUENCE</scope>
    <source>
        <strain evidence="12">VAN18-1</strain>
    </source>
</reference>
<feature type="coiled-coil region" evidence="11">
    <location>
        <begin position="18"/>
        <end position="107"/>
    </location>
</feature>
<keyword evidence="10" id="KW-1006">Bacterial flagellum protein export</keyword>
<evidence type="ECO:0000256" key="5">
    <source>
        <dbReference type="ARBA" id="ARBA00022475"/>
    </source>
</evidence>
<evidence type="ECO:0000313" key="13">
    <source>
        <dbReference type="Proteomes" id="UP001197378"/>
    </source>
</evidence>
<keyword evidence="11" id="KW-0175">Coiled coil</keyword>
<evidence type="ECO:0000256" key="8">
    <source>
        <dbReference type="ARBA" id="ARBA00022927"/>
    </source>
</evidence>
<comment type="similarity">
    <text evidence="2">Belongs to the FliJ family.</text>
</comment>
<dbReference type="InterPro" id="IPR052570">
    <property type="entry name" value="FliJ"/>
</dbReference>
<comment type="caution">
    <text evidence="12">The sequence shown here is derived from an EMBL/GenBank/DDBJ whole genome shotgun (WGS) entry which is preliminary data.</text>
</comment>
<keyword evidence="5" id="KW-1003">Cell membrane</keyword>
<dbReference type="InterPro" id="IPR053716">
    <property type="entry name" value="Flag_assembly_chemotaxis_eff"/>
</dbReference>
<dbReference type="PANTHER" id="PTHR38786">
    <property type="entry name" value="FLAGELLAR FLIJ PROTEIN"/>
    <property type="match status" value="1"/>
</dbReference>
<dbReference type="GO" id="GO:0009288">
    <property type="term" value="C:bacterial-type flagellum"/>
    <property type="evidence" value="ECO:0007669"/>
    <property type="project" value="InterPro"/>
</dbReference>
<keyword evidence="13" id="KW-1185">Reference proteome</keyword>
<keyword evidence="12" id="KW-0282">Flagellum</keyword>
<dbReference type="AlphaFoldDB" id="A0AAE3CJ35"/>
<keyword evidence="4" id="KW-0813">Transport</keyword>
<evidence type="ECO:0000256" key="9">
    <source>
        <dbReference type="ARBA" id="ARBA00023136"/>
    </source>
</evidence>
<comment type="subcellular location">
    <subcellularLocation>
        <location evidence="1">Cell membrane</location>
        <topology evidence="1">Peripheral membrane protein</topology>
        <orientation evidence="1">Cytoplasmic side</orientation>
    </subcellularLocation>
</comment>
<evidence type="ECO:0000256" key="7">
    <source>
        <dbReference type="ARBA" id="ARBA00022795"/>
    </source>
</evidence>
<keyword evidence="12" id="KW-0966">Cell projection</keyword>
<dbReference type="InterPro" id="IPR012823">
    <property type="entry name" value="Flagell_FliJ"/>
</dbReference>